<keyword evidence="1" id="KW-0378">Hydrolase</keyword>
<keyword evidence="1" id="KW-0645">Protease</keyword>
<organism evidence="1 2">
    <name type="scientific">Methylocaldum marinum</name>
    <dbReference type="NCBI Taxonomy" id="1432792"/>
    <lineage>
        <taxon>Bacteria</taxon>
        <taxon>Pseudomonadati</taxon>
        <taxon>Pseudomonadota</taxon>
        <taxon>Gammaproteobacteria</taxon>
        <taxon>Methylococcales</taxon>
        <taxon>Methylococcaceae</taxon>
        <taxon>Methylocaldum</taxon>
    </lineage>
</organism>
<dbReference type="Proteomes" id="UP000266313">
    <property type="component" value="Chromosome"/>
</dbReference>
<dbReference type="GO" id="GO:0004180">
    <property type="term" value="F:carboxypeptidase activity"/>
    <property type="evidence" value="ECO:0007669"/>
    <property type="project" value="UniProtKB-KW"/>
</dbReference>
<protein>
    <submittedName>
        <fullName evidence="1">Glutamate carboxypeptidase II</fullName>
    </submittedName>
</protein>
<reference evidence="1 2" key="1">
    <citation type="submission" date="2016-12" db="EMBL/GenBank/DDBJ databases">
        <title>Genome sequencing of Methylocaldum marinum.</title>
        <authorList>
            <person name="Takeuchi M."/>
            <person name="Kamagata Y."/>
            <person name="Hiraoka S."/>
            <person name="Oshima K."/>
            <person name="Hattori M."/>
            <person name="Iwasaki W."/>
        </authorList>
    </citation>
    <scope>NUCLEOTIDE SEQUENCE [LARGE SCALE GENOMIC DNA]</scope>
    <source>
        <strain evidence="1 2">S8</strain>
    </source>
</reference>
<dbReference type="AlphaFoldDB" id="A0A250KXD2"/>
<keyword evidence="1" id="KW-0121">Carboxypeptidase</keyword>
<gene>
    <name evidence="1" type="ORF">sS8_4244</name>
</gene>
<evidence type="ECO:0000313" key="2">
    <source>
        <dbReference type="Proteomes" id="UP000266313"/>
    </source>
</evidence>
<evidence type="ECO:0000313" key="1">
    <source>
        <dbReference type="EMBL" id="BBA36174.1"/>
    </source>
</evidence>
<keyword evidence="2" id="KW-1185">Reference proteome</keyword>
<accession>A0A250KXD2</accession>
<dbReference type="EMBL" id="AP017928">
    <property type="protein sequence ID" value="BBA36174.1"/>
    <property type="molecule type" value="Genomic_DNA"/>
</dbReference>
<name>A0A250KXD2_9GAMM</name>
<dbReference type="KEGG" id="mmai:sS8_4244"/>
<sequence length="97" mass="10239">MRRNPPGDLESAAYAGPVLSSVEGPVPSRGANRSPMGFASLSTHPIKEALIKSPIRRSNRCNGLIQQALTQPSGRGLIQSFFKGIARTGGKGPLRAE</sequence>
<proteinExistence type="predicted"/>